<proteinExistence type="predicted"/>
<comment type="caution">
    <text evidence="5">The sequence shown here is derived from an EMBL/GenBank/DDBJ whole genome shotgun (WGS) entry which is preliminary data.</text>
</comment>
<sequence>MVGRKVFKTRLCELYQRGRCHRNNCSFAHGNTDIRRFDPLLRRPSFTGGRRDHEGRDLRETLGRRRSPVHRYSPVKDHRGRHSSHGGSSPRALAGKIDPKHQKKQIDGEGEFYRSQRSPGNGTPNDKRQGISDFRDVLDEQLTELQIEIDVLLGHKKQLELTIQECGEEVAGLTSEIEDLEGQLVKEKEDSKRISSKIKKFLKAYSRHSRLQDELKRSYAQLQKQVETLCSDVSGPGTNVEDLSNNISSDKECAGHIAKRGYDEQHKTSSSRKRVRLPHDSNKASNKDTIGDETRKVETRPGKLSHVDVHHAQPDKSKKLKLDDRKSGYRTLTSEDNKKRGNSPSKESRFSGLGLTLPSTSMAAHPVDEDEIVDANDKFDVQDDPALCENEVTDKVPSLSFLPPPPPRIPKNAIHSSRVMIERVDIDGIDEETADVDID</sequence>
<keyword evidence="2" id="KW-0175">Coiled coil</keyword>
<dbReference type="InterPro" id="IPR045868">
    <property type="entry name" value="Znf_C3H13/40"/>
</dbReference>
<keyword evidence="6" id="KW-1185">Reference proteome</keyword>
<evidence type="ECO:0000256" key="3">
    <source>
        <dbReference type="SAM" id="MobiDB-lite"/>
    </source>
</evidence>
<feature type="region of interest" description="Disordered" evidence="3">
    <location>
        <begin position="41"/>
        <end position="130"/>
    </location>
</feature>
<name>A0AAV3P2U0_LITER</name>
<dbReference type="InterPro" id="IPR000571">
    <property type="entry name" value="Znf_CCCH"/>
</dbReference>
<keyword evidence="1" id="KW-0862">Zinc</keyword>
<dbReference type="AlphaFoldDB" id="A0AAV3P2U0"/>
<feature type="compositionally biased region" description="Basic and acidic residues" evidence="3">
    <location>
        <begin position="277"/>
        <end position="339"/>
    </location>
</feature>
<evidence type="ECO:0000313" key="6">
    <source>
        <dbReference type="Proteomes" id="UP001454036"/>
    </source>
</evidence>
<feature type="compositionally biased region" description="Polar residues" evidence="3">
    <location>
        <begin position="115"/>
        <end position="124"/>
    </location>
</feature>
<feature type="compositionally biased region" description="Basic and acidic residues" evidence="3">
    <location>
        <begin position="97"/>
        <end position="114"/>
    </location>
</feature>
<dbReference type="GO" id="GO:0008270">
    <property type="term" value="F:zinc ion binding"/>
    <property type="evidence" value="ECO:0007669"/>
    <property type="project" value="UniProtKB-KW"/>
</dbReference>
<feature type="zinc finger region" description="C3H1-type" evidence="1">
    <location>
        <begin position="7"/>
        <end position="32"/>
    </location>
</feature>
<feature type="compositionally biased region" description="Basic and acidic residues" evidence="3">
    <location>
        <begin position="49"/>
        <end position="63"/>
    </location>
</feature>
<accession>A0AAV3P2U0</accession>
<dbReference type="Gene3D" id="1.10.287.1490">
    <property type="match status" value="1"/>
</dbReference>
<dbReference type="Proteomes" id="UP001454036">
    <property type="component" value="Unassembled WGS sequence"/>
</dbReference>
<dbReference type="EMBL" id="BAABME010000857">
    <property type="protein sequence ID" value="GAA0145972.1"/>
    <property type="molecule type" value="Genomic_DNA"/>
</dbReference>
<keyword evidence="1" id="KW-0863">Zinc-finger</keyword>
<organism evidence="5 6">
    <name type="scientific">Lithospermum erythrorhizon</name>
    <name type="common">Purple gromwell</name>
    <name type="synonym">Lithospermum officinale var. erythrorhizon</name>
    <dbReference type="NCBI Taxonomy" id="34254"/>
    <lineage>
        <taxon>Eukaryota</taxon>
        <taxon>Viridiplantae</taxon>
        <taxon>Streptophyta</taxon>
        <taxon>Embryophyta</taxon>
        <taxon>Tracheophyta</taxon>
        <taxon>Spermatophyta</taxon>
        <taxon>Magnoliopsida</taxon>
        <taxon>eudicotyledons</taxon>
        <taxon>Gunneridae</taxon>
        <taxon>Pentapetalae</taxon>
        <taxon>asterids</taxon>
        <taxon>lamiids</taxon>
        <taxon>Boraginales</taxon>
        <taxon>Boraginaceae</taxon>
        <taxon>Boraginoideae</taxon>
        <taxon>Lithospermeae</taxon>
        <taxon>Lithospermum</taxon>
    </lineage>
</organism>
<keyword evidence="1" id="KW-0479">Metal-binding</keyword>
<dbReference type="PANTHER" id="PTHR38160:SF1">
    <property type="entry name" value="ZINC FINGER CCCH DOMAIN-CONTAINING PROTEIN 40"/>
    <property type="match status" value="1"/>
</dbReference>
<evidence type="ECO:0000256" key="1">
    <source>
        <dbReference type="PROSITE-ProRule" id="PRU00723"/>
    </source>
</evidence>
<dbReference type="Gene3D" id="4.10.1000.10">
    <property type="entry name" value="Zinc finger, CCCH-type"/>
    <property type="match status" value="1"/>
</dbReference>
<feature type="domain" description="C3H1-type" evidence="4">
    <location>
        <begin position="7"/>
        <end position="32"/>
    </location>
</feature>
<dbReference type="PANTHER" id="PTHR38160">
    <property type="entry name" value="ZINC FINGER CCCH DOMAIN-CONTAINING PROTEIN 40"/>
    <property type="match status" value="1"/>
</dbReference>
<dbReference type="PROSITE" id="PS50103">
    <property type="entry name" value="ZF_C3H1"/>
    <property type="match status" value="1"/>
</dbReference>
<feature type="region of interest" description="Disordered" evidence="3">
    <location>
        <begin position="259"/>
        <end position="357"/>
    </location>
</feature>
<evidence type="ECO:0000256" key="2">
    <source>
        <dbReference type="SAM" id="Coils"/>
    </source>
</evidence>
<reference evidence="5 6" key="1">
    <citation type="submission" date="2024-01" db="EMBL/GenBank/DDBJ databases">
        <title>The complete chloroplast genome sequence of Lithospermum erythrorhizon: insights into the phylogenetic relationship among Boraginaceae species and the maternal lineages of purple gromwells.</title>
        <authorList>
            <person name="Okada T."/>
            <person name="Watanabe K."/>
        </authorList>
    </citation>
    <scope>NUCLEOTIDE SEQUENCE [LARGE SCALE GENOMIC DNA]</scope>
</reference>
<feature type="coiled-coil region" evidence="2">
    <location>
        <begin position="156"/>
        <end position="232"/>
    </location>
</feature>
<protein>
    <recommendedName>
        <fullName evidence="4">C3H1-type domain-containing protein</fullName>
    </recommendedName>
</protein>
<gene>
    <name evidence="5" type="ORF">LIER_06034</name>
</gene>
<evidence type="ECO:0000313" key="5">
    <source>
        <dbReference type="EMBL" id="GAA0145972.1"/>
    </source>
</evidence>
<evidence type="ECO:0000259" key="4">
    <source>
        <dbReference type="PROSITE" id="PS50103"/>
    </source>
</evidence>